<sequence length="549" mass="58473">MILRTCVPLTAGLLTLATAAVTACGPPAPKSPAATSKTTTSKTPTSNTTITEAATFKAASAGISFKGDAPGPARVAWAACPSYTDEVLRARGVPAERLADFRAQLERLECGTVTAPRDYTRPEGGQITVAVTRLRATDRARRLGAVAVNPGGPGGSGYLMPVELVMGGTRLNDRYDLIGFDPRGVGYSTRANCPGGQDPRPPSGTLSEEQARRIGDAVAERNRACSASDPAFLGQLTTANVARDLDRVREALGERRIGFFGVSWGTWLGTVYRSLFPGSVHRMWLDSVALPAPRMDVFEEVRARATARDFDRMAAWIARRDATYGFGGTKEQVKAALAALRRSYDEHPVTFTDLPMPVDGAFVAQGAAQASPAWPDAAQVFKELRDASGGGAAPPTVKKVAGGEPRQEPPGTPERSNPVAQRALFCNEDAGDRSFASAWDAYRRRLARWPVTGRSSLFFPPCAGWTLPVRTTELRRGGGSLMLSGHLHEGPSPYEWTLDTRAAVGGTVVTVDDDVHGSALHVPGCAEKLAAYFETGRRTRACPGVPLPE</sequence>
<dbReference type="PANTHER" id="PTHR43248:SF29">
    <property type="entry name" value="TRIPEPTIDYL AMINOPEPTIDASE"/>
    <property type="match status" value="1"/>
</dbReference>
<evidence type="ECO:0000256" key="4">
    <source>
        <dbReference type="SAM" id="MobiDB-lite"/>
    </source>
</evidence>
<keyword evidence="8" id="KW-1185">Reference proteome</keyword>
<comment type="similarity">
    <text evidence="1">Belongs to the peptidase S33 family.</text>
</comment>
<evidence type="ECO:0000256" key="3">
    <source>
        <dbReference type="ARBA" id="ARBA00022801"/>
    </source>
</evidence>
<dbReference type="GO" id="GO:0016787">
    <property type="term" value="F:hydrolase activity"/>
    <property type="evidence" value="ECO:0007669"/>
    <property type="project" value="UniProtKB-KW"/>
</dbReference>
<dbReference type="PROSITE" id="PS51257">
    <property type="entry name" value="PROKAR_LIPOPROTEIN"/>
    <property type="match status" value="1"/>
</dbReference>
<evidence type="ECO:0000256" key="1">
    <source>
        <dbReference type="ARBA" id="ARBA00010088"/>
    </source>
</evidence>
<protein>
    <submittedName>
        <fullName evidence="7">Alpha/beta hydrolase fold</fullName>
    </submittedName>
</protein>
<keyword evidence="3 7" id="KW-0378">Hydrolase</keyword>
<evidence type="ECO:0000259" key="6">
    <source>
        <dbReference type="Pfam" id="PF00561"/>
    </source>
</evidence>
<dbReference type="EMBL" id="FOBF01000022">
    <property type="protein sequence ID" value="SEN13016.1"/>
    <property type="molecule type" value="Genomic_DNA"/>
</dbReference>
<evidence type="ECO:0000256" key="2">
    <source>
        <dbReference type="ARBA" id="ARBA00022729"/>
    </source>
</evidence>
<evidence type="ECO:0000313" key="8">
    <source>
        <dbReference type="Proteomes" id="UP000198953"/>
    </source>
</evidence>
<feature type="signal peptide" evidence="5">
    <location>
        <begin position="1"/>
        <end position="19"/>
    </location>
</feature>
<dbReference type="Proteomes" id="UP000198953">
    <property type="component" value="Unassembled WGS sequence"/>
</dbReference>
<proteinExistence type="inferred from homology"/>
<dbReference type="InterPro" id="IPR029058">
    <property type="entry name" value="AB_hydrolase_fold"/>
</dbReference>
<feature type="region of interest" description="Disordered" evidence="4">
    <location>
        <begin position="25"/>
        <end position="47"/>
    </location>
</feature>
<dbReference type="Pfam" id="PF00561">
    <property type="entry name" value="Abhydrolase_1"/>
    <property type="match status" value="1"/>
</dbReference>
<dbReference type="AlphaFoldDB" id="A0A1H8E0R5"/>
<evidence type="ECO:0000256" key="5">
    <source>
        <dbReference type="SAM" id="SignalP"/>
    </source>
</evidence>
<reference evidence="7 8" key="1">
    <citation type="submission" date="2016-10" db="EMBL/GenBank/DDBJ databases">
        <authorList>
            <person name="de Groot N.N."/>
        </authorList>
    </citation>
    <scope>NUCLEOTIDE SEQUENCE [LARGE SCALE GENOMIC DNA]</scope>
    <source>
        <strain evidence="7 8">DSM 43357</strain>
    </source>
</reference>
<dbReference type="SUPFAM" id="SSF53474">
    <property type="entry name" value="alpha/beta-Hydrolases"/>
    <property type="match status" value="1"/>
</dbReference>
<organism evidence="7 8">
    <name type="scientific">Nonomuraea pusilla</name>
    <dbReference type="NCBI Taxonomy" id="46177"/>
    <lineage>
        <taxon>Bacteria</taxon>
        <taxon>Bacillati</taxon>
        <taxon>Actinomycetota</taxon>
        <taxon>Actinomycetes</taxon>
        <taxon>Streptosporangiales</taxon>
        <taxon>Streptosporangiaceae</taxon>
        <taxon>Nonomuraea</taxon>
    </lineage>
</organism>
<dbReference type="InterPro" id="IPR051601">
    <property type="entry name" value="Serine_prot/Carboxylest_S33"/>
</dbReference>
<dbReference type="STRING" id="46177.SAMN05660976_06871"/>
<dbReference type="RefSeq" id="WP_256257436.1">
    <property type="nucleotide sequence ID" value="NZ_FOBF01000022.1"/>
</dbReference>
<name>A0A1H8E0R5_9ACTN</name>
<dbReference type="PANTHER" id="PTHR43248">
    <property type="entry name" value="2-SUCCINYL-6-HYDROXY-2,4-CYCLOHEXADIENE-1-CARBOXYLATE SYNTHASE"/>
    <property type="match status" value="1"/>
</dbReference>
<feature type="region of interest" description="Disordered" evidence="4">
    <location>
        <begin position="387"/>
        <end position="419"/>
    </location>
</feature>
<dbReference type="Gene3D" id="3.40.50.1820">
    <property type="entry name" value="alpha/beta hydrolase"/>
    <property type="match status" value="1"/>
</dbReference>
<feature type="region of interest" description="Disordered" evidence="4">
    <location>
        <begin position="188"/>
        <end position="210"/>
    </location>
</feature>
<feature type="chain" id="PRO_5038579616" evidence="5">
    <location>
        <begin position="20"/>
        <end position="549"/>
    </location>
</feature>
<dbReference type="InterPro" id="IPR000073">
    <property type="entry name" value="AB_hydrolase_1"/>
</dbReference>
<gene>
    <name evidence="7" type="ORF">SAMN05660976_06871</name>
</gene>
<feature type="compositionally biased region" description="Low complexity" evidence="4">
    <location>
        <begin position="31"/>
        <end position="47"/>
    </location>
</feature>
<evidence type="ECO:0000313" key="7">
    <source>
        <dbReference type="EMBL" id="SEN13016.1"/>
    </source>
</evidence>
<accession>A0A1H8E0R5</accession>
<keyword evidence="2 5" id="KW-0732">Signal</keyword>
<feature type="domain" description="AB hydrolase-1" evidence="6">
    <location>
        <begin position="148"/>
        <end position="321"/>
    </location>
</feature>